<accession>A0A0G4HJ86</accession>
<proteinExistence type="predicted"/>
<name>A0A0G4HJ86_9ALVE</name>
<gene>
    <name evidence="1" type="ORF">Cvel_28033</name>
</gene>
<protein>
    <submittedName>
        <fullName evidence="1">Uncharacterized protein</fullName>
    </submittedName>
</protein>
<dbReference type="VEuPathDB" id="CryptoDB:Cvel_28033"/>
<organism evidence="1">
    <name type="scientific">Chromera velia CCMP2878</name>
    <dbReference type="NCBI Taxonomy" id="1169474"/>
    <lineage>
        <taxon>Eukaryota</taxon>
        <taxon>Sar</taxon>
        <taxon>Alveolata</taxon>
        <taxon>Colpodellida</taxon>
        <taxon>Chromeraceae</taxon>
        <taxon>Chromera</taxon>
    </lineage>
</organism>
<dbReference type="AlphaFoldDB" id="A0A0G4HJ86"/>
<dbReference type="EMBL" id="CDMZ01002839">
    <property type="protein sequence ID" value="CEM44106.1"/>
    <property type="molecule type" value="Genomic_DNA"/>
</dbReference>
<reference evidence="1" key="1">
    <citation type="submission" date="2014-11" db="EMBL/GenBank/DDBJ databases">
        <authorList>
            <person name="Otto D Thomas"/>
            <person name="Naeem Raeece"/>
        </authorList>
    </citation>
    <scope>NUCLEOTIDE SEQUENCE</scope>
</reference>
<evidence type="ECO:0000313" key="1">
    <source>
        <dbReference type="EMBL" id="CEM44106.1"/>
    </source>
</evidence>
<sequence length="177" mass="20450">MVPQPHITLACPHGTGSDSPGFVCVSCDSPYTLRNYPNYKLPPRAWDFQACVGYFFYQGYVYEIKMGDGPLSESRYHWDPFALQARRKEKANADTDRLPGFWEDWVVHYSWEDAIPDEIPGESRFMYQLFYEAHVAAQYYDLERGMHFRISELQEVSALEAVRREHMSLPGHTGAVA</sequence>